<reference evidence="7" key="1">
    <citation type="submission" date="2022-11" db="UniProtKB">
        <authorList>
            <consortium name="WormBaseParasite"/>
        </authorList>
    </citation>
    <scope>IDENTIFICATION</scope>
</reference>
<feature type="domain" description="WIBG Mago-binding" evidence="5">
    <location>
        <begin position="31"/>
        <end position="57"/>
    </location>
</feature>
<sequence length="218" mass="24781">MSQQHNQSNTNTKTSHSTANGGDVRIRTSNGEVYIPATQRPDGTWRKARKVREGHIPQDEQPRFECKAQSEFKQTSKTSGNSVNYPVGWSPVDMVKEQKKKIINKNNNLSSTTSSNKPTIAVDNPNAPITPKDFIQKQINKFQKKIEEIDKLKEKIESGQLKNPEKNQLEKISKRKEIEEEIEICSKIFVIAITSLSITLDQFSTSPISLDIFIRNLR</sequence>
<organism evidence="6 7">
    <name type="scientific">Meloidogyne floridensis</name>
    <dbReference type="NCBI Taxonomy" id="298350"/>
    <lineage>
        <taxon>Eukaryota</taxon>
        <taxon>Metazoa</taxon>
        <taxon>Ecdysozoa</taxon>
        <taxon>Nematoda</taxon>
        <taxon>Chromadorea</taxon>
        <taxon>Rhabditida</taxon>
        <taxon>Tylenchina</taxon>
        <taxon>Tylenchomorpha</taxon>
        <taxon>Tylenchoidea</taxon>
        <taxon>Meloidogynidae</taxon>
        <taxon>Meloidogyninae</taxon>
        <taxon>Meloidogyne</taxon>
    </lineage>
</organism>
<feature type="region of interest" description="Disordered" evidence="4">
    <location>
        <begin position="107"/>
        <end position="127"/>
    </location>
</feature>
<evidence type="ECO:0000313" key="7">
    <source>
        <dbReference type="WBParaSite" id="scf7180000423048.g10106"/>
    </source>
</evidence>
<feature type="compositionally biased region" description="Low complexity" evidence="4">
    <location>
        <begin position="107"/>
        <end position="117"/>
    </location>
</feature>
<dbReference type="InterPro" id="IPR036348">
    <property type="entry name" value="WIBG_N_sf"/>
</dbReference>
<evidence type="ECO:0000256" key="1">
    <source>
        <dbReference type="ARBA" id="ARBA00009394"/>
    </source>
</evidence>
<feature type="compositionally biased region" description="Polar residues" evidence="4">
    <location>
        <begin position="1"/>
        <end position="20"/>
    </location>
</feature>
<dbReference type="AlphaFoldDB" id="A0A915P0D9"/>
<name>A0A915P0D9_9BILA</name>
<dbReference type="GO" id="GO:1903259">
    <property type="term" value="P:exon-exon junction complex disassembly"/>
    <property type="evidence" value="ECO:0007669"/>
    <property type="project" value="InterPro"/>
</dbReference>
<dbReference type="InterPro" id="IPR015362">
    <property type="entry name" value="WIBG_mago-bd"/>
</dbReference>
<accession>A0A915P0D9</accession>
<dbReference type="WBParaSite" id="scf7180000423048.g10106">
    <property type="protein sequence ID" value="scf7180000423048.g10106"/>
    <property type="gene ID" value="scf7180000423048.g10106"/>
</dbReference>
<dbReference type="PANTHER" id="PTHR22959:SF0">
    <property type="entry name" value="PARTNER OF Y14 AND MAGO"/>
    <property type="match status" value="1"/>
</dbReference>
<dbReference type="SMART" id="SM01273">
    <property type="entry name" value="Mago-bind"/>
    <property type="match status" value="1"/>
</dbReference>
<evidence type="ECO:0000256" key="4">
    <source>
        <dbReference type="SAM" id="MobiDB-lite"/>
    </source>
</evidence>
<dbReference type="GO" id="GO:0003723">
    <property type="term" value="F:RNA binding"/>
    <property type="evidence" value="ECO:0007669"/>
    <property type="project" value="TreeGrafter"/>
</dbReference>
<dbReference type="Pfam" id="PF09282">
    <property type="entry name" value="Mago-bind"/>
    <property type="match status" value="1"/>
</dbReference>
<keyword evidence="6" id="KW-1185">Reference proteome</keyword>
<dbReference type="InterPro" id="IPR039333">
    <property type="entry name" value="PYM1"/>
</dbReference>
<evidence type="ECO:0000256" key="3">
    <source>
        <dbReference type="SAM" id="Coils"/>
    </source>
</evidence>
<feature type="coiled-coil region" evidence="3">
    <location>
        <begin position="132"/>
        <end position="162"/>
    </location>
</feature>
<dbReference type="SUPFAM" id="SSF101931">
    <property type="entry name" value="Pym (Within the bgcn gene intron protein, WIBG), N-terminal domain"/>
    <property type="match status" value="1"/>
</dbReference>
<evidence type="ECO:0000259" key="5">
    <source>
        <dbReference type="SMART" id="SM01273"/>
    </source>
</evidence>
<dbReference type="PANTHER" id="PTHR22959">
    <property type="entry name" value="PYM PROTEIN"/>
    <property type="match status" value="1"/>
</dbReference>
<evidence type="ECO:0000313" key="6">
    <source>
        <dbReference type="Proteomes" id="UP000887560"/>
    </source>
</evidence>
<dbReference type="Proteomes" id="UP000887560">
    <property type="component" value="Unplaced"/>
</dbReference>
<comment type="similarity">
    <text evidence="1">Belongs to the pym family.</text>
</comment>
<feature type="region of interest" description="Disordered" evidence="4">
    <location>
        <begin position="1"/>
        <end position="58"/>
    </location>
</feature>
<evidence type="ECO:0000256" key="2">
    <source>
        <dbReference type="ARBA" id="ARBA00018898"/>
    </source>
</evidence>
<proteinExistence type="inferred from homology"/>
<dbReference type="GO" id="GO:0035145">
    <property type="term" value="C:exon-exon junction complex"/>
    <property type="evidence" value="ECO:0007669"/>
    <property type="project" value="TreeGrafter"/>
</dbReference>
<keyword evidence="3" id="KW-0175">Coiled coil</keyword>
<dbReference type="GO" id="GO:0005737">
    <property type="term" value="C:cytoplasm"/>
    <property type="evidence" value="ECO:0007669"/>
    <property type="project" value="TreeGrafter"/>
</dbReference>
<protein>
    <recommendedName>
        <fullName evidence="2">Partner of Y14 and mago</fullName>
    </recommendedName>
</protein>